<dbReference type="Proteomes" id="UP000218702">
    <property type="component" value="Chromosome"/>
</dbReference>
<dbReference type="GO" id="GO:0000166">
    <property type="term" value="F:nucleotide binding"/>
    <property type="evidence" value="ECO:0007669"/>
    <property type="project" value="InterPro"/>
</dbReference>
<keyword evidence="3" id="KW-1185">Reference proteome</keyword>
<dbReference type="EMBL" id="AP018316">
    <property type="protein sequence ID" value="BAZ86100.1"/>
    <property type="molecule type" value="Genomic_DNA"/>
</dbReference>
<feature type="domain" description="Gfo/Idh/MocA-like oxidoreductase N-terminal" evidence="1">
    <location>
        <begin position="8"/>
        <end position="62"/>
    </location>
</feature>
<gene>
    <name evidence="2" type="ORF">NIES806_23070</name>
</gene>
<evidence type="ECO:0000313" key="3">
    <source>
        <dbReference type="Proteomes" id="UP000218702"/>
    </source>
</evidence>
<dbReference type="InterPro" id="IPR036291">
    <property type="entry name" value="NAD(P)-bd_dom_sf"/>
</dbReference>
<evidence type="ECO:0000313" key="2">
    <source>
        <dbReference type="EMBL" id="BAZ86100.1"/>
    </source>
</evidence>
<dbReference type="SUPFAM" id="SSF51735">
    <property type="entry name" value="NAD(P)-binding Rossmann-fold domains"/>
    <property type="match status" value="1"/>
</dbReference>
<dbReference type="KEGG" id="dcm:NIES806_23070"/>
<dbReference type="Gene3D" id="3.40.50.720">
    <property type="entry name" value="NAD(P)-binding Rossmann-like Domain"/>
    <property type="match status" value="1"/>
</dbReference>
<name>A0A1Z4V3J2_9CYAN</name>
<proteinExistence type="predicted"/>
<sequence>MTTEKRKIRYAVVGLGWFAQQAALPAFTQADNSELVALVSDDPIKREEISKRYGIEHTYAYEDY</sequence>
<organism evidence="2 3">
    <name type="scientific">Dolichospermum compactum NIES-806</name>
    <dbReference type="NCBI Taxonomy" id="1973481"/>
    <lineage>
        <taxon>Bacteria</taxon>
        <taxon>Bacillati</taxon>
        <taxon>Cyanobacteriota</taxon>
        <taxon>Cyanophyceae</taxon>
        <taxon>Nostocales</taxon>
        <taxon>Aphanizomenonaceae</taxon>
        <taxon>Dolichospermum</taxon>
        <taxon>Dolichospermum compactum</taxon>
    </lineage>
</organism>
<accession>A0A1Z4V3J2</accession>
<evidence type="ECO:0000259" key="1">
    <source>
        <dbReference type="Pfam" id="PF01408"/>
    </source>
</evidence>
<dbReference type="Pfam" id="PF01408">
    <property type="entry name" value="GFO_IDH_MocA"/>
    <property type="match status" value="1"/>
</dbReference>
<dbReference type="InterPro" id="IPR000683">
    <property type="entry name" value="Gfo/Idh/MocA-like_OxRdtase_N"/>
</dbReference>
<dbReference type="AlphaFoldDB" id="A0A1Z4V3J2"/>
<protein>
    <submittedName>
        <fullName evidence="2">Oxidoreductase domain-containing protein</fullName>
    </submittedName>
</protein>
<reference evidence="2 3" key="1">
    <citation type="submission" date="2017-06" db="EMBL/GenBank/DDBJ databases">
        <title>Genome sequencing of cyanobaciteial culture collection at National Institute for Environmental Studies (NIES).</title>
        <authorList>
            <person name="Hirose Y."/>
            <person name="Shimura Y."/>
            <person name="Fujisawa T."/>
            <person name="Nakamura Y."/>
            <person name="Kawachi M."/>
        </authorList>
    </citation>
    <scope>NUCLEOTIDE SEQUENCE [LARGE SCALE GENOMIC DNA]</scope>
    <source>
        <strain evidence="2 3">NIES-806</strain>
    </source>
</reference>